<organism evidence="2 3">
    <name type="scientific">Nocardiopsis metallicus</name>
    <dbReference type="NCBI Taxonomy" id="179819"/>
    <lineage>
        <taxon>Bacteria</taxon>
        <taxon>Bacillati</taxon>
        <taxon>Actinomycetota</taxon>
        <taxon>Actinomycetes</taxon>
        <taxon>Streptosporangiales</taxon>
        <taxon>Nocardiopsidaceae</taxon>
        <taxon>Nocardiopsis</taxon>
    </lineage>
</organism>
<dbReference type="RefSeq" id="WP_184370905.1">
    <property type="nucleotide sequence ID" value="NZ_JACHDO010000001.1"/>
</dbReference>
<dbReference type="Proteomes" id="UP000579647">
    <property type="component" value="Unassembled WGS sequence"/>
</dbReference>
<name>A0A840WFB7_9ACTN</name>
<reference evidence="2 3" key="1">
    <citation type="submission" date="2020-08" db="EMBL/GenBank/DDBJ databases">
        <title>Sequencing the genomes of 1000 actinobacteria strains.</title>
        <authorList>
            <person name="Klenk H.-P."/>
        </authorList>
    </citation>
    <scope>NUCLEOTIDE SEQUENCE [LARGE SCALE GENOMIC DNA]</scope>
    <source>
        <strain evidence="2 3">DSM 44598</strain>
    </source>
</reference>
<sequence>MDARDRPPVADGVAGTGHPVGYLSHGCLSHGGAPSENSDGAPLAVPLRAGG</sequence>
<dbReference type="EMBL" id="JACHDO010000001">
    <property type="protein sequence ID" value="MBB5495670.1"/>
    <property type="molecule type" value="Genomic_DNA"/>
</dbReference>
<protein>
    <submittedName>
        <fullName evidence="2">Uncharacterized protein</fullName>
    </submittedName>
</protein>
<evidence type="ECO:0000256" key="1">
    <source>
        <dbReference type="SAM" id="MobiDB-lite"/>
    </source>
</evidence>
<gene>
    <name evidence="2" type="ORF">HNR07_006807</name>
</gene>
<accession>A0A840WFB7</accession>
<dbReference type="AlphaFoldDB" id="A0A840WFB7"/>
<proteinExistence type="predicted"/>
<evidence type="ECO:0000313" key="2">
    <source>
        <dbReference type="EMBL" id="MBB5495670.1"/>
    </source>
</evidence>
<comment type="caution">
    <text evidence="2">The sequence shown here is derived from an EMBL/GenBank/DDBJ whole genome shotgun (WGS) entry which is preliminary data.</text>
</comment>
<evidence type="ECO:0000313" key="3">
    <source>
        <dbReference type="Proteomes" id="UP000579647"/>
    </source>
</evidence>
<feature type="region of interest" description="Disordered" evidence="1">
    <location>
        <begin position="1"/>
        <end position="51"/>
    </location>
</feature>
<keyword evidence="3" id="KW-1185">Reference proteome</keyword>